<dbReference type="Proteomes" id="UP000681027">
    <property type="component" value="Unassembled WGS sequence"/>
</dbReference>
<sequence length="53" mass="6149">MSYHSIKDIFGVNGRARNSTKKDNNDPFKNPIIHKRIDGQVIVPIDTERLWGR</sequence>
<evidence type="ECO:0000313" key="2">
    <source>
        <dbReference type="Proteomes" id="UP000681027"/>
    </source>
</evidence>
<accession>A0ABS5NRB2</accession>
<protein>
    <submittedName>
        <fullName evidence="1">Uncharacterized protein</fullName>
    </submittedName>
</protein>
<reference evidence="1 2" key="1">
    <citation type="submission" date="2021-05" db="EMBL/GenBank/DDBJ databases">
        <title>Novel Bacillus species.</title>
        <authorList>
            <person name="Liu G."/>
        </authorList>
    </citation>
    <scope>NUCLEOTIDE SEQUENCE [LARGE SCALE GENOMIC DNA]</scope>
    <source>
        <strain evidence="1 2">FJAT-49705</strain>
    </source>
</reference>
<evidence type="ECO:0000313" key="1">
    <source>
        <dbReference type="EMBL" id="MBS4190360.1"/>
    </source>
</evidence>
<keyword evidence="2" id="KW-1185">Reference proteome</keyword>
<organism evidence="1 2">
    <name type="scientific">Cytobacillus citreus</name>
    <dbReference type="NCBI Taxonomy" id="2833586"/>
    <lineage>
        <taxon>Bacteria</taxon>
        <taxon>Bacillati</taxon>
        <taxon>Bacillota</taxon>
        <taxon>Bacilli</taxon>
        <taxon>Bacillales</taxon>
        <taxon>Bacillaceae</taxon>
        <taxon>Cytobacillus</taxon>
    </lineage>
</organism>
<comment type="caution">
    <text evidence="1">The sequence shown here is derived from an EMBL/GenBank/DDBJ whole genome shotgun (WGS) entry which is preliminary data.</text>
</comment>
<proteinExistence type="predicted"/>
<dbReference type="EMBL" id="JAGYPM010000002">
    <property type="protein sequence ID" value="MBS4190360.1"/>
    <property type="molecule type" value="Genomic_DNA"/>
</dbReference>
<name>A0ABS5NRB2_9BACI</name>
<gene>
    <name evidence="1" type="ORF">KHA94_09115</name>
</gene>
<dbReference type="RefSeq" id="WP_213101817.1">
    <property type="nucleotide sequence ID" value="NZ_JAGYPM010000002.1"/>
</dbReference>